<dbReference type="Gene3D" id="3.30.40.10">
    <property type="entry name" value="Zinc/RING finger domain, C3HC4 (zinc finger)"/>
    <property type="match status" value="2"/>
</dbReference>
<dbReference type="InterPro" id="IPR001841">
    <property type="entry name" value="Znf_RING"/>
</dbReference>
<dbReference type="PROSITE" id="PS50089">
    <property type="entry name" value="ZF_RING_2"/>
    <property type="match status" value="2"/>
</dbReference>
<evidence type="ECO:0000313" key="5">
    <source>
        <dbReference type="EMBL" id="KAK3034396.1"/>
    </source>
</evidence>
<keyword evidence="1" id="KW-0479">Metal-binding</keyword>
<dbReference type="AlphaFoldDB" id="A0AA89BJX2"/>
<keyword evidence="1" id="KW-0863">Zinc-finger</keyword>
<comment type="caution">
    <text evidence="5">The sequence shown here is derived from an EMBL/GenBank/DDBJ whole genome shotgun (WGS) entry which is preliminary data.</text>
</comment>
<dbReference type="PANTHER" id="PTHR45676:SF177">
    <property type="entry name" value="RING-TYPE E3 UBIQUITIN TRANSFERASE"/>
    <property type="match status" value="1"/>
</dbReference>
<evidence type="ECO:0000259" key="4">
    <source>
        <dbReference type="PROSITE" id="PS50089"/>
    </source>
</evidence>
<evidence type="ECO:0000256" key="1">
    <source>
        <dbReference type="PROSITE-ProRule" id="PRU00175"/>
    </source>
</evidence>
<organism evidence="5 6">
    <name type="scientific">Escallonia herrerae</name>
    <dbReference type="NCBI Taxonomy" id="1293975"/>
    <lineage>
        <taxon>Eukaryota</taxon>
        <taxon>Viridiplantae</taxon>
        <taxon>Streptophyta</taxon>
        <taxon>Embryophyta</taxon>
        <taxon>Tracheophyta</taxon>
        <taxon>Spermatophyta</taxon>
        <taxon>Magnoliopsida</taxon>
        <taxon>eudicotyledons</taxon>
        <taxon>Gunneridae</taxon>
        <taxon>Pentapetalae</taxon>
        <taxon>asterids</taxon>
        <taxon>campanulids</taxon>
        <taxon>Escalloniales</taxon>
        <taxon>Escalloniaceae</taxon>
        <taxon>Escallonia</taxon>
    </lineage>
</organism>
<feature type="region of interest" description="Disordered" evidence="2">
    <location>
        <begin position="266"/>
        <end position="299"/>
    </location>
</feature>
<feature type="domain" description="RING-type" evidence="4">
    <location>
        <begin position="222"/>
        <end position="264"/>
    </location>
</feature>
<sequence length="299" mass="33655">MAYYDHHPILTEIYVLLVGVASTALLVSIFHCIRIKWLNRQWHASEQLRETTALEQGETPGGFENSMVELMPARKYQKGMGLVGEDGVCPVCLSEFEDGEELRTLPECMHSYHVPCIDMWLFSHSSCPMCRADAAPPIATRIVIGSDSGPGVASAALIIAVYHCISVNYHNQRRRRWQQQQQIMTMNRHQDMPSDIENSMIELIPAHKYQRSMGLEGEDGVCPVCLCEFEEGEELRTLPECMHTFHVACIDMWLYSHPNCPMCRAETTPSPRRQPASGFSVAGTTTREDSSLPEALVVQ</sequence>
<feature type="domain" description="RING-type" evidence="4">
    <location>
        <begin position="89"/>
        <end position="131"/>
    </location>
</feature>
<evidence type="ECO:0000256" key="2">
    <source>
        <dbReference type="SAM" id="MobiDB-lite"/>
    </source>
</evidence>
<dbReference type="SMART" id="SM00184">
    <property type="entry name" value="RING"/>
    <property type="match status" value="2"/>
</dbReference>
<keyword evidence="1" id="KW-0862">Zinc</keyword>
<gene>
    <name evidence="5" type="ORF">RJ639_033667</name>
</gene>
<keyword evidence="3" id="KW-1133">Transmembrane helix</keyword>
<reference evidence="5" key="1">
    <citation type="submission" date="2022-12" db="EMBL/GenBank/DDBJ databases">
        <title>Draft genome assemblies for two species of Escallonia (Escalloniales).</title>
        <authorList>
            <person name="Chanderbali A."/>
            <person name="Dervinis C."/>
            <person name="Anghel I."/>
            <person name="Soltis D."/>
            <person name="Soltis P."/>
            <person name="Zapata F."/>
        </authorList>
    </citation>
    <scope>NUCLEOTIDE SEQUENCE</scope>
    <source>
        <strain evidence="5">UCBG64.0493</strain>
        <tissue evidence="5">Leaf</tissue>
    </source>
</reference>
<proteinExistence type="predicted"/>
<dbReference type="GO" id="GO:0008270">
    <property type="term" value="F:zinc ion binding"/>
    <property type="evidence" value="ECO:0007669"/>
    <property type="project" value="UniProtKB-KW"/>
</dbReference>
<dbReference type="CDD" id="cd16461">
    <property type="entry name" value="RING-H2_EL5-like"/>
    <property type="match status" value="2"/>
</dbReference>
<dbReference type="EMBL" id="JAVXUP010000201">
    <property type="protein sequence ID" value="KAK3034396.1"/>
    <property type="molecule type" value="Genomic_DNA"/>
</dbReference>
<protein>
    <recommendedName>
        <fullName evidence="4">RING-type domain-containing protein</fullName>
    </recommendedName>
</protein>
<keyword evidence="3" id="KW-0812">Transmembrane</keyword>
<feature type="transmembrane region" description="Helical" evidence="3">
    <location>
        <begin position="13"/>
        <end position="33"/>
    </location>
</feature>
<dbReference type="GO" id="GO:0016567">
    <property type="term" value="P:protein ubiquitination"/>
    <property type="evidence" value="ECO:0007669"/>
    <property type="project" value="TreeGrafter"/>
</dbReference>
<keyword evidence="6" id="KW-1185">Reference proteome</keyword>
<evidence type="ECO:0000313" key="6">
    <source>
        <dbReference type="Proteomes" id="UP001188597"/>
    </source>
</evidence>
<dbReference type="Proteomes" id="UP001188597">
    <property type="component" value="Unassembled WGS sequence"/>
</dbReference>
<accession>A0AA89BJX2</accession>
<dbReference type="InterPro" id="IPR013083">
    <property type="entry name" value="Znf_RING/FYVE/PHD"/>
</dbReference>
<evidence type="ECO:0000256" key="3">
    <source>
        <dbReference type="SAM" id="Phobius"/>
    </source>
</evidence>
<dbReference type="SUPFAM" id="SSF57850">
    <property type="entry name" value="RING/U-box"/>
    <property type="match status" value="2"/>
</dbReference>
<dbReference type="PANTHER" id="PTHR45676">
    <property type="entry name" value="RING-H2 FINGER PROTEIN ATL51-RELATED"/>
    <property type="match status" value="1"/>
</dbReference>
<name>A0AA89BJX2_9ASTE</name>
<keyword evidence="3" id="KW-0472">Membrane</keyword>
<dbReference type="Pfam" id="PF13639">
    <property type="entry name" value="zf-RING_2"/>
    <property type="match status" value="2"/>
</dbReference>